<proteinExistence type="predicted"/>
<reference evidence="2 3" key="1">
    <citation type="submission" date="2021-06" db="EMBL/GenBank/DDBJ databases">
        <title>Caerostris darwini draft genome.</title>
        <authorList>
            <person name="Kono N."/>
            <person name="Arakawa K."/>
        </authorList>
    </citation>
    <scope>NUCLEOTIDE SEQUENCE [LARGE SCALE GENOMIC DNA]</scope>
</reference>
<dbReference type="EMBL" id="BPLQ01006753">
    <property type="protein sequence ID" value="GIY24943.1"/>
    <property type="molecule type" value="Genomic_DNA"/>
</dbReference>
<feature type="region of interest" description="Disordered" evidence="1">
    <location>
        <begin position="107"/>
        <end position="127"/>
    </location>
</feature>
<name>A0AAV4RSR1_9ARAC</name>
<keyword evidence="3" id="KW-1185">Reference proteome</keyword>
<protein>
    <submittedName>
        <fullName evidence="2">Uncharacterized protein</fullName>
    </submittedName>
</protein>
<accession>A0AAV4RSR1</accession>
<comment type="caution">
    <text evidence="2">The sequence shown here is derived from an EMBL/GenBank/DDBJ whole genome shotgun (WGS) entry which is preliminary data.</text>
</comment>
<organism evidence="2 3">
    <name type="scientific">Caerostris darwini</name>
    <dbReference type="NCBI Taxonomy" id="1538125"/>
    <lineage>
        <taxon>Eukaryota</taxon>
        <taxon>Metazoa</taxon>
        <taxon>Ecdysozoa</taxon>
        <taxon>Arthropoda</taxon>
        <taxon>Chelicerata</taxon>
        <taxon>Arachnida</taxon>
        <taxon>Araneae</taxon>
        <taxon>Araneomorphae</taxon>
        <taxon>Entelegynae</taxon>
        <taxon>Araneoidea</taxon>
        <taxon>Araneidae</taxon>
        <taxon>Caerostris</taxon>
    </lineage>
</organism>
<evidence type="ECO:0000313" key="2">
    <source>
        <dbReference type="EMBL" id="GIY24943.1"/>
    </source>
</evidence>
<dbReference type="AlphaFoldDB" id="A0AAV4RSR1"/>
<evidence type="ECO:0000313" key="3">
    <source>
        <dbReference type="Proteomes" id="UP001054837"/>
    </source>
</evidence>
<sequence>MLLLSSHCRRHPSLVTTVGHEIDLALFLGRYFGKQGLPNMLRWMVGTLQDTPTNSPFFPSEEREFRNKQTAEKISSNVGNNTHQLRASATDRFFCMLAIVFWKSRESGGKKSHNNNSSSSTVKEKKR</sequence>
<dbReference type="Proteomes" id="UP001054837">
    <property type="component" value="Unassembled WGS sequence"/>
</dbReference>
<gene>
    <name evidence="2" type="ORF">CDAR_166031</name>
</gene>
<evidence type="ECO:0000256" key="1">
    <source>
        <dbReference type="SAM" id="MobiDB-lite"/>
    </source>
</evidence>